<organism evidence="1 2">
    <name type="scientific">Halopseudomonas salegens</name>
    <dbReference type="NCBI Taxonomy" id="1434072"/>
    <lineage>
        <taxon>Bacteria</taxon>
        <taxon>Pseudomonadati</taxon>
        <taxon>Pseudomonadota</taxon>
        <taxon>Gammaproteobacteria</taxon>
        <taxon>Pseudomonadales</taxon>
        <taxon>Pseudomonadaceae</taxon>
        <taxon>Halopseudomonas</taxon>
    </lineage>
</organism>
<dbReference type="EMBL" id="LT629787">
    <property type="protein sequence ID" value="SDU21617.1"/>
    <property type="molecule type" value="Genomic_DNA"/>
</dbReference>
<evidence type="ECO:0000313" key="2">
    <source>
        <dbReference type="Proteomes" id="UP000243924"/>
    </source>
</evidence>
<dbReference type="Proteomes" id="UP000243924">
    <property type="component" value="Chromosome I"/>
</dbReference>
<name>A0A1H2GPU3_9GAMM</name>
<dbReference type="STRING" id="1434072.SAMN05216210_2463"/>
<accession>A0A1H2GPU3</accession>
<dbReference type="RefSeq" id="WP_157719198.1">
    <property type="nucleotide sequence ID" value="NZ_LT629787.1"/>
</dbReference>
<reference evidence="2" key="1">
    <citation type="submission" date="2016-10" db="EMBL/GenBank/DDBJ databases">
        <authorList>
            <person name="Varghese N."/>
            <person name="Submissions S."/>
        </authorList>
    </citation>
    <scope>NUCLEOTIDE SEQUENCE [LARGE SCALE GENOMIC DNA]</scope>
    <source>
        <strain evidence="2">CECT 8338</strain>
    </source>
</reference>
<gene>
    <name evidence="1" type="ORF">SAMN05216210_2463</name>
</gene>
<evidence type="ECO:0000313" key="1">
    <source>
        <dbReference type="EMBL" id="SDU21617.1"/>
    </source>
</evidence>
<proteinExistence type="predicted"/>
<sequence>MGTRQDMLPTARGISTVHSIDDLRKLLDSSVWGFVVELLIRTRSYDAGLEGAERLSEILQKHKDDISQNEFDEFFKSIHTLKLNMLDKMDLWAEYVAHWESLRESTSYELCYSKPSSVELLEEKEVNLKSEWSLRRSFILRVEDEFVFIHWLYHASRRYELIKRKLDRRFSGRQRKSDFHAAQLDLSEHEIRRRIIEFERIVKSIFVQRSC</sequence>
<protein>
    <submittedName>
        <fullName evidence="1">Uncharacterized protein</fullName>
    </submittedName>
</protein>
<keyword evidence="2" id="KW-1185">Reference proteome</keyword>
<dbReference type="AlphaFoldDB" id="A0A1H2GPU3"/>